<dbReference type="Proteomes" id="UP001620626">
    <property type="component" value="Unassembled WGS sequence"/>
</dbReference>
<dbReference type="PANTHER" id="PTHR12247:SF139">
    <property type="entry name" value="ATHERIN-RELATED"/>
    <property type="match status" value="1"/>
</dbReference>
<evidence type="ECO:0000256" key="1">
    <source>
        <dbReference type="ARBA" id="ARBA00022737"/>
    </source>
</evidence>
<comment type="caution">
    <text evidence="3">The sequence shown here is derived from an EMBL/GenBank/DDBJ whole genome shotgun (WGS) entry which is preliminary data.</text>
</comment>
<dbReference type="InterPro" id="IPR004092">
    <property type="entry name" value="Mbt"/>
</dbReference>
<evidence type="ECO:0000313" key="3">
    <source>
        <dbReference type="EMBL" id="KAL3069523.1"/>
    </source>
</evidence>
<dbReference type="AlphaFoldDB" id="A0ABD2HTF5"/>
<protein>
    <recommendedName>
        <fullName evidence="5">Mbt repeat protein</fullName>
    </recommendedName>
</protein>
<keyword evidence="1" id="KW-0677">Repeat</keyword>
<accession>A0ABD2HTF5</accession>
<evidence type="ECO:0008006" key="5">
    <source>
        <dbReference type="Google" id="ProtNLM"/>
    </source>
</evidence>
<dbReference type="CDD" id="cd20097">
    <property type="entry name" value="MBT_dSfmbt-like_rpt1"/>
    <property type="match status" value="1"/>
</dbReference>
<reference evidence="3 4" key="1">
    <citation type="submission" date="2024-10" db="EMBL/GenBank/DDBJ databases">
        <authorList>
            <person name="Kim D."/>
        </authorList>
    </citation>
    <scope>NUCLEOTIDE SEQUENCE [LARGE SCALE GENOMIC DNA]</scope>
    <source>
        <strain evidence="3">BH-2024</strain>
    </source>
</reference>
<dbReference type="Pfam" id="PF02820">
    <property type="entry name" value="MBT"/>
    <property type="match status" value="4"/>
</dbReference>
<evidence type="ECO:0000256" key="2">
    <source>
        <dbReference type="PROSITE-ProRule" id="PRU00459"/>
    </source>
</evidence>
<proteinExistence type="predicted"/>
<sequence>MKRRSSRAISAEPKNVRRSIFVEGIRAQTNLSSGTFRWDRLLDEVQQMGTYPMDRVVPVSAFGNPALGEFYKVMPSSGLRLEIRHEDYKQQLGDIKQTYWIAEVKELVGFYLLLRYEGMDEEGDERDDFWANIGSDDVKNVGYCSKHDNCELLPPRKIAGRKTDWREYIVTKLNDCKTLTGKWVRERQLSLVEGRFKIGTRLELLDRLYSSRVRPARVIEQLGRRICVQVCQEDVDKQHWAEAKREDAQVRTGIWCDESYELIFPVGWARANGYGLLANAEYVEHCSKIVQALKHGKRPEYDKLDASPDIFNDWKENVAEDKGGERTIHWQVGMKFECLDPLNQSFLELKVATCLALLTDGYLRIGFDGPDVEEDAMPIHCTSPFLFPANYAAEHGIALSGPKETEGDFSWPDYLRQCQAIRAPNALFDPLPSAAKLQYFKVGAKLEATDQCEPNLVCPATICAIRGRLLQVHFDGWESEMDQLFDYRSRELFPIGWCEMYGYKLEAPKGYDLSKKKMRTIGE</sequence>
<feature type="repeat" description="MBT" evidence="2">
    <location>
        <begin position="293"/>
        <end position="402"/>
    </location>
</feature>
<organism evidence="3 4">
    <name type="scientific">Heterodera trifolii</name>
    <dbReference type="NCBI Taxonomy" id="157864"/>
    <lineage>
        <taxon>Eukaryota</taxon>
        <taxon>Metazoa</taxon>
        <taxon>Ecdysozoa</taxon>
        <taxon>Nematoda</taxon>
        <taxon>Chromadorea</taxon>
        <taxon>Rhabditida</taxon>
        <taxon>Tylenchina</taxon>
        <taxon>Tylenchomorpha</taxon>
        <taxon>Tylenchoidea</taxon>
        <taxon>Heteroderidae</taxon>
        <taxon>Heteroderinae</taxon>
        <taxon>Heterodera</taxon>
    </lineage>
</organism>
<dbReference type="SUPFAM" id="SSF63748">
    <property type="entry name" value="Tudor/PWWP/MBT"/>
    <property type="match status" value="4"/>
</dbReference>
<feature type="repeat" description="MBT" evidence="2">
    <location>
        <begin position="163"/>
        <end position="279"/>
    </location>
</feature>
<dbReference type="Gene3D" id="2.30.30.140">
    <property type="match status" value="4"/>
</dbReference>
<dbReference type="PROSITE" id="PS51079">
    <property type="entry name" value="MBT"/>
    <property type="match status" value="4"/>
</dbReference>
<keyword evidence="4" id="KW-1185">Reference proteome</keyword>
<dbReference type="SMART" id="SM00561">
    <property type="entry name" value="MBT"/>
    <property type="match status" value="4"/>
</dbReference>
<feature type="repeat" description="MBT" evidence="2">
    <location>
        <begin position="409"/>
        <end position="508"/>
    </location>
</feature>
<dbReference type="EMBL" id="JBICBT010001396">
    <property type="protein sequence ID" value="KAL3069523.1"/>
    <property type="molecule type" value="Genomic_DNA"/>
</dbReference>
<gene>
    <name evidence="3" type="ORF">niasHT_033909</name>
</gene>
<dbReference type="InterPro" id="IPR050548">
    <property type="entry name" value="PcG_chromatin_remod_factors"/>
</dbReference>
<feature type="repeat" description="MBT" evidence="2">
    <location>
        <begin position="36"/>
        <end position="154"/>
    </location>
</feature>
<evidence type="ECO:0000313" key="4">
    <source>
        <dbReference type="Proteomes" id="UP001620626"/>
    </source>
</evidence>
<name>A0ABD2HTF5_9BILA</name>
<dbReference type="PANTHER" id="PTHR12247">
    <property type="entry name" value="POLYCOMB GROUP PROTEIN"/>
    <property type="match status" value="1"/>
</dbReference>